<comment type="subcellular location">
    <subcellularLocation>
        <location evidence="1">Nucleus</location>
        <location evidence="1">Nuclear pore complex</location>
    </subcellularLocation>
</comment>
<protein>
    <recommendedName>
        <fullName evidence="9">Nucleoporin NUP188</fullName>
    </recommendedName>
</protein>
<keyword evidence="4" id="KW-0653">Protein transport</keyword>
<comment type="similarity">
    <text evidence="8">Belongs to the Nup188 family.</text>
</comment>
<dbReference type="STRING" id="1073090.A0A1L9SS19"/>
<keyword evidence="2" id="KW-0813">Transport</keyword>
<feature type="domain" description="Nuclear pore protein Nup188 C-terminal" evidence="12">
    <location>
        <begin position="1447"/>
        <end position="1818"/>
    </location>
</feature>
<name>A0A1L9SS19_9EURO</name>
<dbReference type="Proteomes" id="UP000184188">
    <property type="component" value="Unassembled WGS sequence"/>
</dbReference>
<feature type="domain" description="Nucleoporin Nup188 N-terminal" evidence="11">
    <location>
        <begin position="179"/>
        <end position="360"/>
    </location>
</feature>
<dbReference type="GeneID" id="34615188"/>
<evidence type="ECO:0000256" key="7">
    <source>
        <dbReference type="ARBA" id="ARBA00023242"/>
    </source>
</evidence>
<keyword evidence="10" id="KW-0175">Coiled coil</keyword>
<evidence type="ECO:0000256" key="4">
    <source>
        <dbReference type="ARBA" id="ARBA00022927"/>
    </source>
</evidence>
<dbReference type="InterPro" id="IPR044840">
    <property type="entry name" value="Nup188"/>
</dbReference>
<dbReference type="Pfam" id="PF18378">
    <property type="entry name" value="Nup188_C"/>
    <property type="match status" value="1"/>
</dbReference>
<organism evidence="14 15">
    <name type="scientific">Penicilliopsis zonata CBS 506.65</name>
    <dbReference type="NCBI Taxonomy" id="1073090"/>
    <lineage>
        <taxon>Eukaryota</taxon>
        <taxon>Fungi</taxon>
        <taxon>Dikarya</taxon>
        <taxon>Ascomycota</taxon>
        <taxon>Pezizomycotina</taxon>
        <taxon>Eurotiomycetes</taxon>
        <taxon>Eurotiomycetidae</taxon>
        <taxon>Eurotiales</taxon>
        <taxon>Aspergillaceae</taxon>
        <taxon>Penicilliopsis</taxon>
    </lineage>
</organism>
<dbReference type="InterPro" id="IPR048883">
    <property type="entry name" value="Nup188_N-subdom_III"/>
</dbReference>
<dbReference type="GO" id="GO:0051028">
    <property type="term" value="P:mRNA transport"/>
    <property type="evidence" value="ECO:0007669"/>
    <property type="project" value="UniProtKB-KW"/>
</dbReference>
<dbReference type="FunFam" id="1.25.10.70:FF:000002">
    <property type="entry name" value="Nucleoporin (Nup184), putative"/>
    <property type="match status" value="1"/>
</dbReference>
<dbReference type="Pfam" id="PF10487">
    <property type="entry name" value="Nup188_N"/>
    <property type="match status" value="1"/>
</dbReference>
<dbReference type="Gene3D" id="1.25.10.70">
    <property type="match status" value="1"/>
</dbReference>
<evidence type="ECO:0000313" key="14">
    <source>
        <dbReference type="EMBL" id="OJJ49924.1"/>
    </source>
</evidence>
<evidence type="ECO:0000256" key="3">
    <source>
        <dbReference type="ARBA" id="ARBA00022816"/>
    </source>
</evidence>
<keyword evidence="7" id="KW-0539">Nucleus</keyword>
<dbReference type="Pfam" id="PF21093">
    <property type="entry name" value="Nup188_N-subdom_III"/>
    <property type="match status" value="1"/>
</dbReference>
<sequence length="1823" mass="202405">MAPVPEAYFPSLDKCFSGDVQLLSWKRAFLYACRPEIYSDDAGSVLAFLSHPESVQVLSRSLNPFPPPSAKTKAEFESKTAATNAETTTQVSYDLKEIKSDALWLSQKAGIDEITALRIAVLEWQNRPAARLLANFSKEEATSLESAVGPGSFRASVAGPNPLEILQQKTVDEDGADGFSSEKNRRARLSDMYMLEKSHILKTSRKLLSLSLGEKIPGQLAATQKHEKEATLRDLGASIYKGRSRGDEWAKYLQECIEATRSRLTELQKTGGWLSAEENTEEIEVLWKITAVEDILHILQILFLQVQVSSDAPDATVVLSWLNLMQDCDFLDMLQVQCDEPDEILTPIQALVSLTTLALLKPSVSIPAIINREQPPSKSTHVPYFLSKDIGQITEILLGSSFTFYGVSPAGFAFGLVLNTLQEIALFDKETREIEQFHSAVDSFNSNTPTAGPSRGSDLSLYEELIDCARTPKANAEQAIAIFTSAEMQTRTFDVLVTLATKVGSSSGIDDQATDCWIRVALLDLVRAAMQFLEYSPEILQSVLHILKGAKPESRWLEDDGTFFVCDPRHVFFQSDVLMERIFHIARSRFPYETGPFLSLCRALINNSMRDEEGLPSILTHLETMERFTQVVSPDFQGYETIREDENANLVSLLQPLPMFETSSRRQVSDSTSNNALVVTTSSIVPSSTIGQVVSDSKPAVITWHHQYSCLSFLGSWLEEWNESGGYSLECDEDAVPEIIGLFTDLIAASRDESIQSESGSAAKRILEMASDGLARQSDIVSVVFEIFERSLHTIGSRGGVGVSLDCTIACTQFIRMLLKILPSRVWPLLSRSSLLGSDGKGGMMTVITSTIETMSGEYPFLLACIDLYAAILEDAASRAVMRRSPSSPSIKSTVASDWSAGIPSHMMKNAILKYTRIMVDVYSSNAGWRFKDLGQRFKINATLADTFERVLYYAFATDNDTNLDAKVTAMFSASAIYLLDVLRLQSTEDIPFNPIFRLIVAGLETPSTTYLRYSFLMEKQTRSTLTLSIKLLQAAQAAKSPVSLLEDQLFKATPVLVKLYALQDTYRHSVVSLLDILITSAASNSANEPPSLVGHLGAQSACLFLDILAQFEKPLDGKPLLLAIWHLLTTIVSKRQQWLAVYILTGSSPRQSLKKDVTKKDPTMRGAPFLKIALNTLSNIEQINPQVALSLLEFVSHSQENWPWATPELSKHPNFFNNLISYVSKLQISSLPVTSQIFVTRIAAVTADLCAVYLHFAKEARDQSFLKTLIPLVSWFSKDAVDVSAYNTSLHANLKKNFEMRYPGCKLQDFKRSSLEARPLGRDYYYDMKLSEELLSYDFAWAGTRNQGFANELERANINLSLVEAQVGLLHSWRFLAVEHCSDFMVDREVQKSMALVARSCLIANTRGVPQEAIFERVQQTRVDFAQALVQRLVETGAKGAEVFGLLGAVWEAMRARRATYEDALVNDDVEHYRSLLNVLFLALQFHLDGPSRSAPETLNKKAELSSDLSLVVDIVKTIVAKGFRSLTAYLHEQPEKCTPKDFAILTAVLQSCLRVKNVDRLYEHIVYQIEDAETARYATTLFSWSDQFIVAGEPVYGEISISFLVKLSTIPMLAEHLAVEAVLVNLSTCRLTNALRQPKGFGPFDPVPSMYRIWTGGFLPLCLNLLYHVIRTAPEVAAFLNQFDGQLSRAADAFAGSRTIALATPGKSARHICLSMASEAYSLALITVILDRFREAGPSIGVDSQSIQELKWNKAQVKEDIEDLLERRGMLRSRIVATSDKETEMLRQKPQFAESGAENRLEEKIVAELKAAVACLAGGEE</sequence>
<evidence type="ECO:0000313" key="15">
    <source>
        <dbReference type="Proteomes" id="UP000184188"/>
    </source>
</evidence>
<evidence type="ECO:0000259" key="11">
    <source>
        <dbReference type="Pfam" id="PF10487"/>
    </source>
</evidence>
<dbReference type="EMBL" id="KV878337">
    <property type="protein sequence ID" value="OJJ49924.1"/>
    <property type="molecule type" value="Genomic_DNA"/>
</dbReference>
<dbReference type="PANTHER" id="PTHR31431">
    <property type="entry name" value="NUCLEOPORIN NUP188 HOMOLOG"/>
    <property type="match status" value="1"/>
</dbReference>
<keyword evidence="5" id="KW-0811">Translocation</keyword>
<dbReference type="InterPro" id="IPR041634">
    <property type="entry name" value="Nup188_C"/>
</dbReference>
<evidence type="ECO:0000259" key="13">
    <source>
        <dbReference type="Pfam" id="PF21093"/>
    </source>
</evidence>
<evidence type="ECO:0000256" key="9">
    <source>
        <dbReference type="ARBA" id="ARBA00040174"/>
    </source>
</evidence>
<feature type="domain" description="Nucleoporin Nup188 N-terminal subdomain III" evidence="13">
    <location>
        <begin position="701"/>
        <end position="1147"/>
    </location>
</feature>
<evidence type="ECO:0000256" key="8">
    <source>
        <dbReference type="ARBA" id="ARBA00038387"/>
    </source>
</evidence>
<evidence type="ECO:0000259" key="12">
    <source>
        <dbReference type="Pfam" id="PF18378"/>
    </source>
</evidence>
<gene>
    <name evidence="14" type="ORF">ASPZODRAFT_57898</name>
</gene>
<dbReference type="GO" id="GO:0044611">
    <property type="term" value="C:nuclear pore inner ring"/>
    <property type="evidence" value="ECO:0007669"/>
    <property type="project" value="TreeGrafter"/>
</dbReference>
<evidence type="ECO:0000256" key="5">
    <source>
        <dbReference type="ARBA" id="ARBA00023010"/>
    </source>
</evidence>
<accession>A0A1L9SS19</accession>
<dbReference type="VEuPathDB" id="FungiDB:ASPZODRAFT_57898"/>
<dbReference type="OrthoDB" id="102511at2759"/>
<evidence type="ECO:0000256" key="10">
    <source>
        <dbReference type="SAM" id="Coils"/>
    </source>
</evidence>
<evidence type="ECO:0000256" key="6">
    <source>
        <dbReference type="ARBA" id="ARBA00023132"/>
    </source>
</evidence>
<keyword evidence="6" id="KW-0906">Nuclear pore complex</keyword>
<evidence type="ECO:0000256" key="2">
    <source>
        <dbReference type="ARBA" id="ARBA00022448"/>
    </source>
</evidence>
<dbReference type="GO" id="GO:0006606">
    <property type="term" value="P:protein import into nucleus"/>
    <property type="evidence" value="ECO:0007669"/>
    <property type="project" value="TreeGrafter"/>
</dbReference>
<keyword evidence="15" id="KW-1185">Reference proteome</keyword>
<evidence type="ECO:0000256" key="1">
    <source>
        <dbReference type="ARBA" id="ARBA00004567"/>
    </source>
</evidence>
<dbReference type="RefSeq" id="XP_022584434.1">
    <property type="nucleotide sequence ID" value="XM_022728724.1"/>
</dbReference>
<dbReference type="Pfam" id="PF21094">
    <property type="entry name" value="Nup188_SH3-like"/>
    <property type="match status" value="1"/>
</dbReference>
<dbReference type="GO" id="GO:0017056">
    <property type="term" value="F:structural constituent of nuclear pore"/>
    <property type="evidence" value="ECO:0007669"/>
    <property type="project" value="InterPro"/>
</dbReference>
<dbReference type="GO" id="GO:0006405">
    <property type="term" value="P:RNA export from nucleus"/>
    <property type="evidence" value="ECO:0007669"/>
    <property type="project" value="TreeGrafter"/>
</dbReference>
<dbReference type="PANTHER" id="PTHR31431:SF1">
    <property type="entry name" value="NUCLEOPORIN NUP188"/>
    <property type="match status" value="1"/>
</dbReference>
<reference evidence="15" key="1">
    <citation type="journal article" date="2017" name="Genome Biol.">
        <title>Comparative genomics reveals high biological diversity and specific adaptations in the industrially and medically important fungal genus Aspergillus.</title>
        <authorList>
            <person name="de Vries R.P."/>
            <person name="Riley R."/>
            <person name="Wiebenga A."/>
            <person name="Aguilar-Osorio G."/>
            <person name="Amillis S."/>
            <person name="Uchima C.A."/>
            <person name="Anderluh G."/>
            <person name="Asadollahi M."/>
            <person name="Askin M."/>
            <person name="Barry K."/>
            <person name="Battaglia E."/>
            <person name="Bayram O."/>
            <person name="Benocci T."/>
            <person name="Braus-Stromeyer S.A."/>
            <person name="Caldana C."/>
            <person name="Canovas D."/>
            <person name="Cerqueira G.C."/>
            <person name="Chen F."/>
            <person name="Chen W."/>
            <person name="Choi C."/>
            <person name="Clum A."/>
            <person name="Dos Santos R.A."/>
            <person name="Damasio A.R."/>
            <person name="Diallinas G."/>
            <person name="Emri T."/>
            <person name="Fekete E."/>
            <person name="Flipphi M."/>
            <person name="Freyberg S."/>
            <person name="Gallo A."/>
            <person name="Gournas C."/>
            <person name="Habgood R."/>
            <person name="Hainaut M."/>
            <person name="Harispe M.L."/>
            <person name="Henrissat B."/>
            <person name="Hilden K.S."/>
            <person name="Hope R."/>
            <person name="Hossain A."/>
            <person name="Karabika E."/>
            <person name="Karaffa L."/>
            <person name="Karanyi Z."/>
            <person name="Krasevec N."/>
            <person name="Kuo A."/>
            <person name="Kusch H."/>
            <person name="LaButti K."/>
            <person name="Lagendijk E.L."/>
            <person name="Lapidus A."/>
            <person name="Levasseur A."/>
            <person name="Lindquist E."/>
            <person name="Lipzen A."/>
            <person name="Logrieco A.F."/>
            <person name="MacCabe A."/>
            <person name="Maekelae M.R."/>
            <person name="Malavazi I."/>
            <person name="Melin P."/>
            <person name="Meyer V."/>
            <person name="Mielnichuk N."/>
            <person name="Miskei M."/>
            <person name="Molnar A.P."/>
            <person name="Mule G."/>
            <person name="Ngan C.Y."/>
            <person name="Orejas M."/>
            <person name="Orosz E."/>
            <person name="Ouedraogo J.P."/>
            <person name="Overkamp K.M."/>
            <person name="Park H.-S."/>
            <person name="Perrone G."/>
            <person name="Piumi F."/>
            <person name="Punt P.J."/>
            <person name="Ram A.F."/>
            <person name="Ramon A."/>
            <person name="Rauscher S."/>
            <person name="Record E."/>
            <person name="Riano-Pachon D.M."/>
            <person name="Robert V."/>
            <person name="Roehrig J."/>
            <person name="Ruller R."/>
            <person name="Salamov A."/>
            <person name="Salih N.S."/>
            <person name="Samson R.A."/>
            <person name="Sandor E."/>
            <person name="Sanguinetti M."/>
            <person name="Schuetze T."/>
            <person name="Sepcic K."/>
            <person name="Shelest E."/>
            <person name="Sherlock G."/>
            <person name="Sophianopoulou V."/>
            <person name="Squina F.M."/>
            <person name="Sun H."/>
            <person name="Susca A."/>
            <person name="Todd R.B."/>
            <person name="Tsang A."/>
            <person name="Unkles S.E."/>
            <person name="van de Wiele N."/>
            <person name="van Rossen-Uffink D."/>
            <person name="Oliveira J.V."/>
            <person name="Vesth T.C."/>
            <person name="Visser J."/>
            <person name="Yu J.-H."/>
            <person name="Zhou M."/>
            <person name="Andersen M.R."/>
            <person name="Archer D.B."/>
            <person name="Baker S.E."/>
            <person name="Benoit I."/>
            <person name="Brakhage A.A."/>
            <person name="Braus G.H."/>
            <person name="Fischer R."/>
            <person name="Frisvad J.C."/>
            <person name="Goldman G.H."/>
            <person name="Houbraken J."/>
            <person name="Oakley B."/>
            <person name="Pocsi I."/>
            <person name="Scazzocchio C."/>
            <person name="Seiboth B."/>
            <person name="vanKuyk P.A."/>
            <person name="Wortman J."/>
            <person name="Dyer P.S."/>
            <person name="Grigoriev I.V."/>
        </authorList>
    </citation>
    <scope>NUCLEOTIDE SEQUENCE [LARGE SCALE GENOMIC DNA]</scope>
    <source>
        <strain evidence="15">CBS 506.65</strain>
    </source>
</reference>
<keyword evidence="3" id="KW-0509">mRNA transport</keyword>
<feature type="coiled-coil region" evidence="10">
    <location>
        <begin position="1749"/>
        <end position="1776"/>
    </location>
</feature>
<dbReference type="InterPro" id="IPR018864">
    <property type="entry name" value="Nucleoporin_Nup188_N"/>
</dbReference>
<proteinExistence type="inferred from homology"/>